<keyword evidence="8" id="KW-1133">Transmembrane helix</keyword>
<keyword evidence="5 10" id="KW-0418">Kinase</keyword>
<dbReference type="RefSeq" id="WP_068568652.1">
    <property type="nucleotide sequence ID" value="NZ_FNLF01000002.1"/>
</dbReference>
<keyword evidence="6" id="KW-0067">ATP-binding</keyword>
<dbReference type="PANTHER" id="PTHR43289:SF6">
    <property type="entry name" value="SERINE_THREONINE-PROTEIN KINASE NEKL-3"/>
    <property type="match status" value="1"/>
</dbReference>
<protein>
    <recommendedName>
        <fullName evidence="1">non-specific serine/threonine protein kinase</fullName>
        <ecNumber evidence="1">2.7.11.1</ecNumber>
    </recommendedName>
</protein>
<feature type="compositionally biased region" description="Pro residues" evidence="7">
    <location>
        <begin position="290"/>
        <end position="311"/>
    </location>
</feature>
<keyword evidence="3" id="KW-0808">Transferase</keyword>
<keyword evidence="2 10" id="KW-0723">Serine/threonine-protein kinase</keyword>
<dbReference type="PANTHER" id="PTHR43289">
    <property type="entry name" value="MITOGEN-ACTIVATED PROTEIN KINASE KINASE KINASE 20-RELATED"/>
    <property type="match status" value="1"/>
</dbReference>
<proteinExistence type="predicted"/>
<dbReference type="InterPro" id="IPR011009">
    <property type="entry name" value="Kinase-like_dom_sf"/>
</dbReference>
<evidence type="ECO:0000313" key="11">
    <source>
        <dbReference type="Proteomes" id="UP000183053"/>
    </source>
</evidence>
<evidence type="ECO:0000256" key="1">
    <source>
        <dbReference type="ARBA" id="ARBA00012513"/>
    </source>
</evidence>
<feature type="compositionally biased region" description="Low complexity" evidence="7">
    <location>
        <begin position="312"/>
        <end position="324"/>
    </location>
</feature>
<feature type="compositionally biased region" description="Low complexity" evidence="7">
    <location>
        <begin position="390"/>
        <end position="405"/>
    </location>
</feature>
<dbReference type="PROSITE" id="PS00108">
    <property type="entry name" value="PROTEIN_KINASE_ST"/>
    <property type="match status" value="1"/>
</dbReference>
<dbReference type="SUPFAM" id="SSF56112">
    <property type="entry name" value="Protein kinase-like (PK-like)"/>
    <property type="match status" value="1"/>
</dbReference>
<name>A0A1H1FVZ8_9ACTN</name>
<feature type="transmembrane region" description="Helical" evidence="8">
    <location>
        <begin position="412"/>
        <end position="433"/>
    </location>
</feature>
<reference evidence="11" key="1">
    <citation type="submission" date="2016-10" db="EMBL/GenBank/DDBJ databases">
        <authorList>
            <person name="Varghese N."/>
            <person name="Submissions S."/>
        </authorList>
    </citation>
    <scope>NUCLEOTIDE SEQUENCE [LARGE SCALE GENOMIC DNA]</scope>
    <source>
        <strain evidence="11">DSM 44142</strain>
    </source>
</reference>
<evidence type="ECO:0000256" key="5">
    <source>
        <dbReference type="ARBA" id="ARBA00022777"/>
    </source>
</evidence>
<dbReference type="CDD" id="cd14014">
    <property type="entry name" value="STKc_PknB_like"/>
    <property type="match status" value="1"/>
</dbReference>
<dbReference type="InterPro" id="IPR000719">
    <property type="entry name" value="Prot_kinase_dom"/>
</dbReference>
<dbReference type="STRING" id="47312.SAMN04489765_2941"/>
<dbReference type="PROSITE" id="PS50011">
    <property type="entry name" value="PROTEIN_KINASE_DOM"/>
    <property type="match status" value="1"/>
</dbReference>
<keyword evidence="4" id="KW-0547">Nucleotide-binding</keyword>
<dbReference type="EMBL" id="FNLF01000002">
    <property type="protein sequence ID" value="SDR04909.1"/>
    <property type="molecule type" value="Genomic_DNA"/>
</dbReference>
<evidence type="ECO:0000256" key="3">
    <source>
        <dbReference type="ARBA" id="ARBA00022679"/>
    </source>
</evidence>
<dbReference type="Proteomes" id="UP000183053">
    <property type="component" value="Unassembled WGS sequence"/>
</dbReference>
<dbReference type="Pfam" id="PF00069">
    <property type="entry name" value="Pkinase"/>
    <property type="match status" value="1"/>
</dbReference>
<evidence type="ECO:0000256" key="4">
    <source>
        <dbReference type="ARBA" id="ARBA00022741"/>
    </source>
</evidence>
<keyword evidence="11" id="KW-1185">Reference proteome</keyword>
<feature type="domain" description="Protein kinase" evidence="9">
    <location>
        <begin position="14"/>
        <end position="284"/>
    </location>
</feature>
<gene>
    <name evidence="10" type="ORF">SAMN04489765_2941</name>
</gene>
<organism evidence="10 11">
    <name type="scientific">Tsukamurella pulmonis</name>
    <dbReference type="NCBI Taxonomy" id="47312"/>
    <lineage>
        <taxon>Bacteria</taxon>
        <taxon>Bacillati</taxon>
        <taxon>Actinomycetota</taxon>
        <taxon>Actinomycetes</taxon>
        <taxon>Mycobacteriales</taxon>
        <taxon>Tsukamurellaceae</taxon>
        <taxon>Tsukamurella</taxon>
    </lineage>
</organism>
<dbReference type="AlphaFoldDB" id="A0A1H1FVZ8"/>
<accession>A0A1H1FVZ8</accession>
<feature type="compositionally biased region" description="Pro residues" evidence="7">
    <location>
        <begin position="356"/>
        <end position="369"/>
    </location>
</feature>
<keyword evidence="8" id="KW-0472">Membrane</keyword>
<dbReference type="OrthoDB" id="9762169at2"/>
<feature type="compositionally biased region" description="Low complexity" evidence="7">
    <location>
        <begin position="370"/>
        <end position="382"/>
    </location>
</feature>
<dbReference type="InterPro" id="IPR008271">
    <property type="entry name" value="Ser/Thr_kinase_AS"/>
</dbReference>
<dbReference type="GO" id="GO:0004674">
    <property type="term" value="F:protein serine/threonine kinase activity"/>
    <property type="evidence" value="ECO:0007669"/>
    <property type="project" value="UniProtKB-KW"/>
</dbReference>
<evidence type="ECO:0000256" key="2">
    <source>
        <dbReference type="ARBA" id="ARBA00022527"/>
    </source>
</evidence>
<evidence type="ECO:0000256" key="7">
    <source>
        <dbReference type="SAM" id="MobiDB-lite"/>
    </source>
</evidence>
<keyword evidence="8" id="KW-0812">Transmembrane</keyword>
<dbReference type="GO" id="GO:0005524">
    <property type="term" value="F:ATP binding"/>
    <property type="evidence" value="ECO:0007669"/>
    <property type="project" value="UniProtKB-KW"/>
</dbReference>
<evidence type="ECO:0000256" key="6">
    <source>
        <dbReference type="ARBA" id="ARBA00022840"/>
    </source>
</evidence>
<evidence type="ECO:0000313" key="10">
    <source>
        <dbReference type="EMBL" id="SDR04909.1"/>
    </source>
</evidence>
<feature type="region of interest" description="Disordered" evidence="7">
    <location>
        <begin position="284"/>
        <end position="405"/>
    </location>
</feature>
<dbReference type="SMART" id="SM00220">
    <property type="entry name" value="S_TKc"/>
    <property type="match status" value="1"/>
</dbReference>
<evidence type="ECO:0000256" key="8">
    <source>
        <dbReference type="SAM" id="Phobius"/>
    </source>
</evidence>
<dbReference type="PRINTS" id="PR01217">
    <property type="entry name" value="PRICHEXTENSN"/>
</dbReference>
<dbReference type="Gene3D" id="3.30.200.20">
    <property type="entry name" value="Phosphorylase Kinase, domain 1"/>
    <property type="match status" value="1"/>
</dbReference>
<dbReference type="EC" id="2.7.11.1" evidence="1"/>
<dbReference type="Gene3D" id="1.10.510.10">
    <property type="entry name" value="Transferase(Phosphotransferase) domain 1"/>
    <property type="match status" value="1"/>
</dbReference>
<sequence length="434" mass="44964">MSDELAPGTVIGGYRIERRLGTGGMGSVYLAKHPELPRYDALKVLGASYSGDEAFRKRFLREAELAARLDHPHVVTIYNRGTEGARLWIAMQYVQGDDCSVLLKRSPTGLDPAVAVEIVSQIGRGLDRAHRAGLLHRDIKPANILVAAGDDGDDADERRALLTDFGVAKGGEDTSQLTAVGTVLATLAYASPEQLCGEELDSRSDQYSLAATFFHLVTGKVPYTGASTDAVIDAHFNAPPPRISQIREGVPPAVDAVVARGLGKTPAERFATCKEFATALKSAMTAPAARPAPRPVPRPAPPGYAPGPGHPSGPQRPMAGARPAAPSPRPSAPSPRASAPVQRTVAPGIRGQANRPAPPAARPQPPLAPQPLHGAGAPSGGMPRPPAPRPQAAQQPAAAPAKAPAQSGIPPAVLVLVGVAGIALLVLILVIAFG</sequence>
<evidence type="ECO:0000259" key="9">
    <source>
        <dbReference type="PROSITE" id="PS50011"/>
    </source>
</evidence>